<accession>A0ABW6ZSN0</accession>
<evidence type="ECO:0000256" key="1">
    <source>
        <dbReference type="SAM" id="SignalP"/>
    </source>
</evidence>
<feature type="signal peptide" evidence="1">
    <location>
        <begin position="1"/>
        <end position="20"/>
    </location>
</feature>
<keyword evidence="3" id="KW-1185">Reference proteome</keyword>
<dbReference type="RefSeq" id="WP_393991692.1">
    <property type="nucleotide sequence ID" value="NZ_JBAFVH010000003.1"/>
</dbReference>
<organism evidence="2 3">
    <name type="scientific">Xanthobacter oligotrophicus</name>
    <dbReference type="NCBI Taxonomy" id="2607286"/>
    <lineage>
        <taxon>Bacteria</taxon>
        <taxon>Pseudomonadati</taxon>
        <taxon>Pseudomonadota</taxon>
        <taxon>Alphaproteobacteria</taxon>
        <taxon>Hyphomicrobiales</taxon>
        <taxon>Xanthobacteraceae</taxon>
        <taxon>Xanthobacter</taxon>
    </lineage>
</organism>
<reference evidence="2 3" key="1">
    <citation type="submission" date="2024-02" db="EMBL/GenBank/DDBJ databases">
        <title>Expansion and revision of Xanthobacter and proposal of Roseixanthobacter gen. nov.</title>
        <authorList>
            <person name="Soltysiak M.P.M."/>
            <person name="Jalihal A."/>
            <person name="Ory A."/>
            <person name="Chrisophersen C."/>
            <person name="Lee A.D."/>
            <person name="Boulton J."/>
            <person name="Springer M."/>
        </authorList>
    </citation>
    <scope>NUCLEOTIDE SEQUENCE [LARGE SCALE GENOMIC DNA]</scope>
    <source>
        <strain evidence="2 3">23A</strain>
    </source>
</reference>
<evidence type="ECO:0000313" key="2">
    <source>
        <dbReference type="EMBL" id="MFG1371728.1"/>
    </source>
</evidence>
<proteinExistence type="predicted"/>
<feature type="chain" id="PRO_5045183798" evidence="1">
    <location>
        <begin position="21"/>
        <end position="121"/>
    </location>
</feature>
<comment type="caution">
    <text evidence="2">The sequence shown here is derived from an EMBL/GenBank/DDBJ whole genome shotgun (WGS) entry which is preliminary data.</text>
</comment>
<dbReference type="Proteomes" id="UP001604002">
    <property type="component" value="Unassembled WGS sequence"/>
</dbReference>
<protein>
    <submittedName>
        <fullName evidence="2">Uncharacterized protein</fullName>
    </submittedName>
</protein>
<dbReference type="EMBL" id="JBAFVH010000003">
    <property type="protein sequence ID" value="MFG1371728.1"/>
    <property type="molecule type" value="Genomic_DNA"/>
</dbReference>
<sequence>MHKLATLALAAALIASPAVADAPMGNLPYGPDSDAYHIAVLIVARDVCHITLQPPLDRANELIQQRLADQRMRELVGKAGTLLASQVSKSVAHEVAQGVPYDIALKSFCDALGSGINGESK</sequence>
<keyword evidence="1" id="KW-0732">Signal</keyword>
<name>A0ABW6ZSN0_9HYPH</name>
<evidence type="ECO:0000313" key="3">
    <source>
        <dbReference type="Proteomes" id="UP001604002"/>
    </source>
</evidence>
<gene>
    <name evidence="2" type="ORF">V5F32_06115</name>
</gene>